<dbReference type="OrthoDB" id="1910737at2759"/>
<reference evidence="2 3" key="1">
    <citation type="journal article" date="2020" name="IScience">
        <title>Genome Sequencing of the Endangered Kingdonia uniflora (Circaeasteraceae, Ranunculales) Reveals Potential Mechanisms of Evolutionary Specialization.</title>
        <authorList>
            <person name="Sun Y."/>
            <person name="Deng T."/>
            <person name="Zhang A."/>
            <person name="Moore M.J."/>
            <person name="Landis J.B."/>
            <person name="Lin N."/>
            <person name="Zhang H."/>
            <person name="Zhang X."/>
            <person name="Huang J."/>
            <person name="Zhang X."/>
            <person name="Sun H."/>
            <person name="Wang H."/>
        </authorList>
    </citation>
    <scope>NUCLEOTIDE SEQUENCE [LARGE SCALE GENOMIC DNA]</scope>
    <source>
        <strain evidence="2">TB1705</strain>
        <tissue evidence="2">Leaf</tissue>
    </source>
</reference>
<accession>A0A7J7P771</accession>
<evidence type="ECO:0000256" key="1">
    <source>
        <dbReference type="SAM" id="Phobius"/>
    </source>
</evidence>
<dbReference type="CDD" id="cd22992">
    <property type="entry name" value="MOC1"/>
    <property type="match status" value="1"/>
</dbReference>
<dbReference type="PANTHER" id="PTHR36015">
    <property type="entry name" value="HOLLIDAY JUNCTION RESOLVASE MOC1, CHLOROPLASTIC-RELATED"/>
    <property type="match status" value="1"/>
</dbReference>
<dbReference type="GO" id="GO:0008821">
    <property type="term" value="F:crossover junction DNA endonuclease activity"/>
    <property type="evidence" value="ECO:0007669"/>
    <property type="project" value="InterPro"/>
</dbReference>
<comment type="caution">
    <text evidence="2">The sequence shown here is derived from an EMBL/GenBank/DDBJ whole genome shotgun (WGS) entry which is preliminary data.</text>
</comment>
<dbReference type="Proteomes" id="UP000541444">
    <property type="component" value="Unassembled WGS sequence"/>
</dbReference>
<proteinExistence type="predicted"/>
<name>A0A7J7P771_9MAGN</name>
<keyword evidence="1" id="KW-0812">Transmembrane</keyword>
<feature type="transmembrane region" description="Helical" evidence="1">
    <location>
        <begin position="12"/>
        <end position="33"/>
    </location>
</feature>
<dbReference type="AlphaFoldDB" id="A0A7J7P771"/>
<evidence type="ECO:0000313" key="3">
    <source>
        <dbReference type="Proteomes" id="UP000541444"/>
    </source>
</evidence>
<sequence>MKGWWGGGFGYGLWIGALVASGFSVVPVSSRLWKKHFELFGSCSSKDDSRKVASTLFPLLSSQLTRKKDHGRAEALLIAAYGKGLTIKSEVLLHNAA</sequence>
<protein>
    <submittedName>
        <fullName evidence="2">Uncharacterized protein</fullName>
    </submittedName>
</protein>
<organism evidence="2 3">
    <name type="scientific">Kingdonia uniflora</name>
    <dbReference type="NCBI Taxonomy" id="39325"/>
    <lineage>
        <taxon>Eukaryota</taxon>
        <taxon>Viridiplantae</taxon>
        <taxon>Streptophyta</taxon>
        <taxon>Embryophyta</taxon>
        <taxon>Tracheophyta</taxon>
        <taxon>Spermatophyta</taxon>
        <taxon>Magnoliopsida</taxon>
        <taxon>Ranunculales</taxon>
        <taxon>Circaeasteraceae</taxon>
        <taxon>Kingdonia</taxon>
    </lineage>
</organism>
<evidence type="ECO:0000313" key="2">
    <source>
        <dbReference type="EMBL" id="KAF6175279.1"/>
    </source>
</evidence>
<keyword evidence="1" id="KW-1133">Transmembrane helix</keyword>
<dbReference type="InterPro" id="IPR045290">
    <property type="entry name" value="MOC1-like"/>
</dbReference>
<gene>
    <name evidence="2" type="ORF">GIB67_000600</name>
</gene>
<keyword evidence="1" id="KW-0472">Membrane</keyword>
<dbReference type="EMBL" id="JACGCM010000201">
    <property type="protein sequence ID" value="KAF6175279.1"/>
    <property type="molecule type" value="Genomic_DNA"/>
</dbReference>
<dbReference type="PANTHER" id="PTHR36015:SF6">
    <property type="entry name" value="HOLLIDAY JUNCTION RESOLVASE MOC1, CHLOROPLASTIC-RELATED"/>
    <property type="match status" value="1"/>
</dbReference>
<keyword evidence="3" id="KW-1185">Reference proteome</keyword>